<sequence length="95" mass="10974">NKKNRWKEHFEDLLNRLPPDTIANIVPRNLDLNISLDPPSKFEIRKAIQSLKNGKAGGIDNIPVEAMKSTIEIVHYFLRYGRKKMCLMIGKRDSL</sequence>
<feature type="non-terminal residue" evidence="1">
    <location>
        <position position="1"/>
    </location>
</feature>
<name>A0A0L8H873_OCTBM</name>
<reference evidence="1" key="1">
    <citation type="submission" date="2015-07" db="EMBL/GenBank/DDBJ databases">
        <title>MeaNS - Measles Nucleotide Surveillance Program.</title>
        <authorList>
            <person name="Tran T."/>
            <person name="Druce J."/>
        </authorList>
    </citation>
    <scope>NUCLEOTIDE SEQUENCE</scope>
    <source>
        <strain evidence="1">UCB-OBI-ISO-001</strain>
        <tissue evidence="1">Gonad</tissue>
    </source>
</reference>
<proteinExistence type="predicted"/>
<protein>
    <recommendedName>
        <fullName evidence="2">Reverse transcriptase domain-containing protein</fullName>
    </recommendedName>
</protein>
<accession>A0A0L8H873</accession>
<dbReference type="AlphaFoldDB" id="A0A0L8H873"/>
<gene>
    <name evidence="1" type="ORF">OCBIM_22020381mg</name>
</gene>
<organism evidence="1">
    <name type="scientific">Octopus bimaculoides</name>
    <name type="common">California two-spotted octopus</name>
    <dbReference type="NCBI Taxonomy" id="37653"/>
    <lineage>
        <taxon>Eukaryota</taxon>
        <taxon>Metazoa</taxon>
        <taxon>Spiralia</taxon>
        <taxon>Lophotrochozoa</taxon>
        <taxon>Mollusca</taxon>
        <taxon>Cephalopoda</taxon>
        <taxon>Coleoidea</taxon>
        <taxon>Octopodiformes</taxon>
        <taxon>Octopoda</taxon>
        <taxon>Incirrata</taxon>
        <taxon>Octopodidae</taxon>
        <taxon>Octopus</taxon>
    </lineage>
</organism>
<evidence type="ECO:0000313" key="1">
    <source>
        <dbReference type="EMBL" id="KOF85402.1"/>
    </source>
</evidence>
<evidence type="ECO:0008006" key="2">
    <source>
        <dbReference type="Google" id="ProtNLM"/>
    </source>
</evidence>
<dbReference type="EMBL" id="KQ418901">
    <property type="protein sequence ID" value="KOF85402.1"/>
    <property type="molecule type" value="Genomic_DNA"/>
</dbReference>